<dbReference type="Pfam" id="PF06253">
    <property type="entry name" value="MTTB"/>
    <property type="match status" value="1"/>
</dbReference>
<evidence type="ECO:0000256" key="2">
    <source>
        <dbReference type="ARBA" id="ARBA00022603"/>
    </source>
</evidence>
<keyword evidence="4" id="KW-0484">Methanogenesis</keyword>
<protein>
    <recommendedName>
        <fullName evidence="4">Trimethylamine methyltransferase</fullName>
        <ecNumber evidence="4">2.1.1.250</ecNumber>
    </recommendedName>
</protein>
<keyword evidence="2 5" id="KW-0489">Methyltransferase</keyword>
<evidence type="ECO:0000256" key="1">
    <source>
        <dbReference type="ARBA" id="ARBA00007137"/>
    </source>
</evidence>
<gene>
    <name evidence="5" type="ORF">BTN85_0898</name>
</gene>
<evidence type="ECO:0000256" key="3">
    <source>
        <dbReference type="ARBA" id="ARBA00022679"/>
    </source>
</evidence>
<dbReference type="GO" id="GO:0032259">
    <property type="term" value="P:methylation"/>
    <property type="evidence" value="ECO:0007669"/>
    <property type="project" value="UniProtKB-KW"/>
</dbReference>
<accession>A0A1Q6DVN7</accession>
<dbReference type="Gene3D" id="3.20.20.480">
    <property type="entry name" value="Trimethylamine methyltransferase-like"/>
    <property type="match status" value="1"/>
</dbReference>
<dbReference type="Proteomes" id="UP000185744">
    <property type="component" value="Unassembled WGS sequence"/>
</dbReference>
<comment type="pathway">
    <text evidence="4">One-carbon metabolism; methanogenesis from trimethylamine.</text>
</comment>
<evidence type="ECO:0000313" key="6">
    <source>
        <dbReference type="Proteomes" id="UP000185744"/>
    </source>
</evidence>
<dbReference type="InterPro" id="IPR038601">
    <property type="entry name" value="MttB-like_sf"/>
</dbReference>
<sequence>MIEQNYRTDKMLNEEDLKQIHESSMDILENTGVEVPNEKIRDLFKENGAEVDGDRVCIPETLVEESIEKAPSEFTIYARNSDKNVDVGKDHAVLAPGYGPPYATDIDEGRREGTFEDYKNFAKLASWSDHIDVVGGIMVEPKDIPEKIRPQKMVLGAAEHSDQPVFGTPLNKEKAFDCIKLASMLHGKDLIDDKSVLITLVNTTSPLGWDKNALDALMEHAKYNQAVVIASLIMSGLTGPMTIAGTLTLQNVEVLSGIVLTQLINPGTPAVYGSASTIADMKKGNLTVGAPEYAKFIGATAQIADYYDLPSRAGGTITDSLLGDAQAGYESMMSSISSVYSGIDFVLHSIGLLENYMAMSYEKFMIDNEILGFIKNYQEGIEVNEDTIAKEVISDIGPGDNYMRHSHTMEHMQDFRKPELSIRESYEPDKEVPSTVERANEKWKKVLSEYDSPKLEEGIKEKMEDYINDI</sequence>
<dbReference type="InParanoid" id="A0A1Q6DVN7"/>
<dbReference type="UniPathway" id="UPA00645"/>
<comment type="catalytic activity">
    <reaction evidence="4">
        <text>Co(I)-[trimethylamine-specific corrinoid protein] + trimethylamine + H(+) = methyl-Co(III)-[trimethylamine-specific corrinoid protein] + dimethylamine</text>
        <dbReference type="Rhea" id="RHEA:39287"/>
        <dbReference type="Rhea" id="RHEA-COMP:11124"/>
        <dbReference type="Rhea" id="RHEA-COMP:11126"/>
        <dbReference type="ChEBI" id="CHEBI:15378"/>
        <dbReference type="ChEBI" id="CHEBI:58040"/>
        <dbReference type="ChEBI" id="CHEBI:58389"/>
        <dbReference type="ChEBI" id="CHEBI:85033"/>
        <dbReference type="ChEBI" id="CHEBI:85035"/>
        <dbReference type="EC" id="2.1.1.250"/>
    </reaction>
</comment>
<dbReference type="STRING" id="1903181.BTN85_0898"/>
<comment type="similarity">
    <text evidence="1 4">Belongs to the trimethylamine methyltransferase family.</text>
</comment>
<dbReference type="PIRSF" id="PIRSF037567">
    <property type="entry name" value="MTTB_MeTrfase"/>
    <property type="match status" value="1"/>
</dbReference>
<dbReference type="EC" id="2.1.1.250" evidence="4"/>
<organism evidence="5 6">
    <name type="scientific">Methanohalarchaeum thermophilum</name>
    <dbReference type="NCBI Taxonomy" id="1903181"/>
    <lineage>
        <taxon>Archaea</taxon>
        <taxon>Methanobacteriati</taxon>
        <taxon>Methanobacteriota</taxon>
        <taxon>Methanonatronarchaeia</taxon>
        <taxon>Methanonatronarchaeales</taxon>
        <taxon>Methanonatronarchaeaceae</taxon>
        <taxon>Candidatus Methanohalarchaeum</taxon>
    </lineage>
</organism>
<name>A0A1Q6DVN7_METT1</name>
<dbReference type="GO" id="GO:0043834">
    <property type="term" value="F:trimethylamine methyltransferase activity"/>
    <property type="evidence" value="ECO:0007669"/>
    <property type="project" value="UniProtKB-EC"/>
</dbReference>
<comment type="caution">
    <text evidence="5">The sequence shown here is derived from an EMBL/GenBank/DDBJ whole genome shotgun (WGS) entry which is preliminary data.</text>
</comment>
<keyword evidence="3 4" id="KW-0808">Transferase</keyword>
<reference evidence="5" key="1">
    <citation type="submission" date="2016-12" db="EMBL/GenBank/DDBJ databases">
        <title>Discovery of methanogenic haloarchaea.</title>
        <authorList>
            <person name="Sorokin D.Y."/>
            <person name="Makarova K.S."/>
            <person name="Abbas B."/>
            <person name="Ferrer M."/>
            <person name="Golyshin P.N."/>
        </authorList>
    </citation>
    <scope>NUCLEOTIDE SEQUENCE [LARGE SCALE GENOMIC DNA]</scope>
    <source>
        <strain evidence="5">HMET1</strain>
    </source>
</reference>
<dbReference type="EMBL" id="MSDW01000001">
    <property type="protein sequence ID" value="OKY78407.1"/>
    <property type="molecule type" value="Genomic_DNA"/>
</dbReference>
<proteinExistence type="inferred from homology"/>
<dbReference type="GO" id="GO:0015948">
    <property type="term" value="P:methanogenesis"/>
    <property type="evidence" value="ECO:0007669"/>
    <property type="project" value="UniProtKB-UniRule"/>
</dbReference>
<evidence type="ECO:0000313" key="5">
    <source>
        <dbReference type="EMBL" id="OKY78407.1"/>
    </source>
</evidence>
<keyword evidence="6" id="KW-1185">Reference proteome</keyword>
<dbReference type="AlphaFoldDB" id="A0A1Q6DVN7"/>
<dbReference type="InterPro" id="IPR010426">
    <property type="entry name" value="MTTB_MeTrfase"/>
</dbReference>
<evidence type="ECO:0000256" key="4">
    <source>
        <dbReference type="PIRNR" id="PIRNR037567"/>
    </source>
</evidence>